<feature type="region of interest" description="Disordered" evidence="1">
    <location>
        <begin position="16"/>
        <end position="39"/>
    </location>
</feature>
<sequence length="251" mass="27135">MAGVMVVAALSGCTAPGGAAVSSEEPVAHRPSGAHGGADPQILSDVVEASYMVPGPNVRRAMRVKLAIKNTIQTGCGARPIDIDSTYDRFDQAHYADLDLIAQRGLTETESNSVDAEVDESCAKKVFPLSEVWFQSTGQAWYEATQEAVNDPAVIATHAPTAECLSAKIGWTVEQSDPVAYFLANADRHLQQSSDWKEAHDKASRVFVECTGQYFASLRQALLPRRQALVERNRELLQSMADELAAKGYVP</sequence>
<keyword evidence="3" id="KW-1185">Reference proteome</keyword>
<dbReference type="EMBL" id="JAPFQL010000109">
    <property type="protein sequence ID" value="MDC5699119.1"/>
    <property type="molecule type" value="Genomic_DNA"/>
</dbReference>
<evidence type="ECO:0000313" key="2">
    <source>
        <dbReference type="EMBL" id="MDC5699119.1"/>
    </source>
</evidence>
<evidence type="ECO:0000313" key="3">
    <source>
        <dbReference type="Proteomes" id="UP001150259"/>
    </source>
</evidence>
<name>A0ABT5GLL1_9MICO</name>
<dbReference type="RefSeq" id="WP_272463678.1">
    <property type="nucleotide sequence ID" value="NZ_JAPFQL010000109.1"/>
</dbReference>
<comment type="caution">
    <text evidence="2">The sequence shown here is derived from an EMBL/GenBank/DDBJ whole genome shotgun (WGS) entry which is preliminary data.</text>
</comment>
<evidence type="ECO:0008006" key="4">
    <source>
        <dbReference type="Google" id="ProtNLM"/>
    </source>
</evidence>
<reference evidence="2 3" key="1">
    <citation type="submission" date="2022-11" db="EMBL/GenBank/DDBJ databases">
        <title>Anaerobic phenanthrene biodegradation by a DNRA strain PheN6.</title>
        <authorList>
            <person name="Zhang Z."/>
        </authorList>
    </citation>
    <scope>NUCLEOTIDE SEQUENCE [LARGE SCALE GENOMIC DNA]</scope>
    <source>
        <strain evidence="2 3">PheN6</strain>
    </source>
</reference>
<organism evidence="2 3">
    <name type="scientific">Intrasporangium calvum</name>
    <dbReference type="NCBI Taxonomy" id="53358"/>
    <lineage>
        <taxon>Bacteria</taxon>
        <taxon>Bacillati</taxon>
        <taxon>Actinomycetota</taxon>
        <taxon>Actinomycetes</taxon>
        <taxon>Micrococcales</taxon>
        <taxon>Intrasporangiaceae</taxon>
        <taxon>Intrasporangium</taxon>
    </lineage>
</organism>
<accession>A0ABT5GLL1</accession>
<evidence type="ECO:0000256" key="1">
    <source>
        <dbReference type="SAM" id="MobiDB-lite"/>
    </source>
</evidence>
<protein>
    <recommendedName>
        <fullName evidence="4">Lipoprotein</fullName>
    </recommendedName>
</protein>
<proteinExistence type="predicted"/>
<dbReference type="Proteomes" id="UP001150259">
    <property type="component" value="Unassembled WGS sequence"/>
</dbReference>
<gene>
    <name evidence="2" type="ORF">OO014_17860</name>
</gene>